<accession>A0A238YAC4</accession>
<dbReference type="EMBL" id="FZNM01000016">
    <property type="protein sequence ID" value="SNR67573.1"/>
    <property type="molecule type" value="Genomic_DNA"/>
</dbReference>
<reference evidence="1" key="2">
    <citation type="submission" date="2017-06" db="EMBL/GenBank/DDBJ databases">
        <authorList>
            <person name="Kim H.J."/>
            <person name="Triplett B.A."/>
        </authorList>
    </citation>
    <scope>NUCLEOTIDE SEQUENCE [LARGE SCALE GENOMIC DNA]</scope>
    <source>
        <strain evidence="1">DSM 26170</strain>
    </source>
</reference>
<dbReference type="Proteomes" id="UP000198409">
    <property type="component" value="Unassembled WGS sequence"/>
</dbReference>
<name>A0A238YAC4_9RHOB</name>
<dbReference type="AlphaFoldDB" id="A0A238YAC4"/>
<sequence length="174" mass="18910">MATSSPTTPFGVTKPSAHFTHTEISRTFSRLIGAVSTYIEAERDIEDAASWHPAFLHWHRDAETARTQVLTPIDRIRSSAVVRLEDLPLKRMALLLFALIESGSSSEFLRLAACLDQPDGLFDCPGTDPVARRVEAMLTAARMQVADLTSLSAFVDPLEIATANSPDHPVPAAA</sequence>
<reference evidence="2 4" key="3">
    <citation type="submission" date="2019-02" db="EMBL/GenBank/DDBJ databases">
        <authorList>
            <person name="Zhang G."/>
        </authorList>
    </citation>
    <scope>NUCLEOTIDE SEQUENCE [LARGE SCALE GENOMIC DNA]</scope>
    <source>
        <strain evidence="2 4">CMB17</strain>
    </source>
</reference>
<reference evidence="3" key="1">
    <citation type="submission" date="2017-06" db="EMBL/GenBank/DDBJ databases">
        <authorList>
            <person name="Varghese N."/>
            <person name="Submissions S."/>
        </authorList>
    </citation>
    <scope>NUCLEOTIDE SEQUENCE [LARGE SCALE GENOMIC DNA]</scope>
    <source>
        <strain evidence="3">DSM 26170</strain>
    </source>
</reference>
<protein>
    <submittedName>
        <fullName evidence="1">Uncharacterized protein</fullName>
    </submittedName>
</protein>
<keyword evidence="4" id="KW-1185">Reference proteome</keyword>
<dbReference type="OrthoDB" id="7865488at2"/>
<evidence type="ECO:0000313" key="2">
    <source>
        <dbReference type="EMBL" id="TBN46998.1"/>
    </source>
</evidence>
<evidence type="ECO:0000313" key="4">
    <source>
        <dbReference type="Proteomes" id="UP000292859"/>
    </source>
</evidence>
<dbReference type="RefSeq" id="WP_131023386.1">
    <property type="nucleotide sequence ID" value="NZ_FZNM01000016.1"/>
</dbReference>
<evidence type="ECO:0000313" key="3">
    <source>
        <dbReference type="Proteomes" id="UP000198409"/>
    </source>
</evidence>
<gene>
    <name evidence="2" type="ORF">EYF88_15915</name>
    <name evidence="1" type="ORF">SAMN06265378_11611</name>
</gene>
<organism evidence="1 3">
    <name type="scientific">Paracoccus sediminis</name>
    <dbReference type="NCBI Taxonomy" id="1214787"/>
    <lineage>
        <taxon>Bacteria</taxon>
        <taxon>Pseudomonadati</taxon>
        <taxon>Pseudomonadota</taxon>
        <taxon>Alphaproteobacteria</taxon>
        <taxon>Rhodobacterales</taxon>
        <taxon>Paracoccaceae</taxon>
        <taxon>Paracoccus</taxon>
    </lineage>
</organism>
<evidence type="ECO:0000313" key="1">
    <source>
        <dbReference type="EMBL" id="SNR67573.1"/>
    </source>
</evidence>
<dbReference type="Proteomes" id="UP000292859">
    <property type="component" value="Unassembled WGS sequence"/>
</dbReference>
<proteinExistence type="predicted"/>
<dbReference type="EMBL" id="SIRL01000015">
    <property type="protein sequence ID" value="TBN46998.1"/>
    <property type="molecule type" value="Genomic_DNA"/>
</dbReference>